<evidence type="ECO:0000313" key="1">
    <source>
        <dbReference type="EMBL" id="AHF17143.1"/>
    </source>
</evidence>
<proteinExistence type="predicted"/>
<evidence type="ECO:0008006" key="3">
    <source>
        <dbReference type="Google" id="ProtNLM"/>
    </source>
</evidence>
<accession>W0F5P1</accession>
<dbReference type="OrthoDB" id="668489at2"/>
<dbReference type="AlphaFoldDB" id="W0F5P1"/>
<name>W0F5P1_9BACT</name>
<dbReference type="KEGG" id="nso:NIASO_02415"/>
<dbReference type="RefSeq" id="WP_008583883.1">
    <property type="nucleotide sequence ID" value="NZ_CP007035.1"/>
</dbReference>
<gene>
    <name evidence="1" type="ORF">NIASO_02415</name>
</gene>
<dbReference type="Proteomes" id="UP000003586">
    <property type="component" value="Chromosome"/>
</dbReference>
<sequence>MKQLLIYAVGLPLLTGVISGCSKPAAETPATSKIAWNRPVVYDTPFTVDIDANGEADFRLVVVLVVQDGLPRKQFKVTTVKLSRVGCDTSRTPLLWEKTAIPPSMESTGFKWTEGGVVLLEQIEGNVSYWQGPLKDKQSAAVAIRLIKNGKPYYGHLYFSGGGETLLLDKSVVAANPYVTFSVE</sequence>
<dbReference type="PROSITE" id="PS51257">
    <property type="entry name" value="PROKAR_LIPOPROTEIN"/>
    <property type="match status" value="1"/>
</dbReference>
<organism evidence="1 2">
    <name type="scientific">Niabella soli DSM 19437</name>
    <dbReference type="NCBI Taxonomy" id="929713"/>
    <lineage>
        <taxon>Bacteria</taxon>
        <taxon>Pseudomonadati</taxon>
        <taxon>Bacteroidota</taxon>
        <taxon>Chitinophagia</taxon>
        <taxon>Chitinophagales</taxon>
        <taxon>Chitinophagaceae</taxon>
        <taxon>Niabella</taxon>
    </lineage>
</organism>
<protein>
    <recommendedName>
        <fullName evidence="3">Lipoprotein</fullName>
    </recommendedName>
</protein>
<keyword evidence="2" id="KW-1185">Reference proteome</keyword>
<reference evidence="1 2" key="1">
    <citation type="submission" date="2013-12" db="EMBL/GenBank/DDBJ databases">
        <authorList>
            <consortium name="DOE Joint Genome Institute"/>
            <person name="Eisen J."/>
            <person name="Huntemann M."/>
            <person name="Han J."/>
            <person name="Chen A."/>
            <person name="Kyrpides N."/>
            <person name="Mavromatis K."/>
            <person name="Markowitz V."/>
            <person name="Palaniappan K."/>
            <person name="Ivanova N."/>
            <person name="Schaumberg A."/>
            <person name="Pati A."/>
            <person name="Liolios K."/>
            <person name="Nordberg H.P."/>
            <person name="Cantor M.N."/>
            <person name="Hua S.X."/>
            <person name="Woyke T."/>
        </authorList>
    </citation>
    <scope>NUCLEOTIDE SEQUENCE [LARGE SCALE GENOMIC DNA]</scope>
    <source>
        <strain evidence="2">DSM 19437</strain>
    </source>
</reference>
<dbReference type="STRING" id="929713.NIASO_02415"/>
<dbReference type="HOGENOM" id="CLU_1466746_0_0_10"/>
<dbReference type="EMBL" id="CP007035">
    <property type="protein sequence ID" value="AHF17143.1"/>
    <property type="molecule type" value="Genomic_DNA"/>
</dbReference>
<evidence type="ECO:0000313" key="2">
    <source>
        <dbReference type="Proteomes" id="UP000003586"/>
    </source>
</evidence>